<name>A0A1X7ND27_9MICO</name>
<gene>
    <name evidence="5" type="ORF">SAMN06295885_1141</name>
</gene>
<feature type="domain" description="Bulb-type lectin" evidence="4">
    <location>
        <begin position="188"/>
        <end position="295"/>
    </location>
</feature>
<evidence type="ECO:0000313" key="6">
    <source>
        <dbReference type="Proteomes" id="UP000193711"/>
    </source>
</evidence>
<dbReference type="PANTHER" id="PTHR47976">
    <property type="entry name" value="G-TYPE LECTIN S-RECEPTOR-LIKE SERINE/THREONINE-PROTEIN KINASE SD2-5"/>
    <property type="match status" value="1"/>
</dbReference>
<sequence length="418" mass="43765">MTLLPSARSVASGAVALLATSALLLGATPALAEESSPGPLSYSHDAPAAQATSDSPAVAEAEAQRAAETYYNALAPGEELAGGESIVSTNGAYTFVMQTDGNAVTYDLSGRATWSTGTQGRGDHLAMQTDGNVVIYSGEDRPVWSTGTDDDPEAVLTIQDDGNLVVYRADGSPAWASSVGRTIAPPAVRKLEPGQTLTAGKQLTSNDAVHRAVMQRDGNFVVYGPGGAVWSSKTSGEGNRLVMQSDGNAVIYRANGSAAWSSRTGGSIGGILELQDNGNLIVFWGDAHISWSSRSELRFDTLYSPDSLYAGEQLTSADGSWRAVMQADGNFVVYGSRGPTWSTGTGGLPTQPDSWSPTFSLDERGTLSTASASFWIASPRYFVNDGPAVAPFRLVMQNDGNLVEYDGRGRAAWASRGL</sequence>
<evidence type="ECO:0000256" key="3">
    <source>
        <dbReference type="SAM" id="SignalP"/>
    </source>
</evidence>
<dbReference type="Proteomes" id="UP000193711">
    <property type="component" value="Unassembled WGS sequence"/>
</dbReference>
<dbReference type="GO" id="GO:0030246">
    <property type="term" value="F:carbohydrate binding"/>
    <property type="evidence" value="ECO:0007669"/>
    <property type="project" value="UniProtKB-KW"/>
</dbReference>
<evidence type="ECO:0000259" key="4">
    <source>
        <dbReference type="PROSITE" id="PS50927"/>
    </source>
</evidence>
<feature type="chain" id="PRO_5010862896" evidence="3">
    <location>
        <begin position="33"/>
        <end position="418"/>
    </location>
</feature>
<accession>A0A1X7ND27</accession>
<keyword evidence="6" id="KW-1185">Reference proteome</keyword>
<evidence type="ECO:0000256" key="1">
    <source>
        <dbReference type="ARBA" id="ARBA00022729"/>
    </source>
</evidence>
<dbReference type="RefSeq" id="WP_129587908.1">
    <property type="nucleotide sequence ID" value="NZ_FXBM01000001.1"/>
</dbReference>
<keyword evidence="1 3" id="KW-0732">Signal</keyword>
<dbReference type="SMART" id="SM00108">
    <property type="entry name" value="B_lectin"/>
    <property type="match status" value="3"/>
</dbReference>
<dbReference type="InterPro" id="IPR001480">
    <property type="entry name" value="Bulb-type_lectin_dom"/>
</dbReference>
<dbReference type="PROSITE" id="PS50927">
    <property type="entry name" value="BULB_LECTIN"/>
    <property type="match status" value="3"/>
</dbReference>
<organism evidence="5 6">
    <name type="scientific">Rathayibacter oskolensis</name>
    <dbReference type="NCBI Taxonomy" id="1891671"/>
    <lineage>
        <taxon>Bacteria</taxon>
        <taxon>Bacillati</taxon>
        <taxon>Actinomycetota</taxon>
        <taxon>Actinomycetes</taxon>
        <taxon>Micrococcales</taxon>
        <taxon>Microbacteriaceae</taxon>
        <taxon>Rathayibacter</taxon>
    </lineage>
</organism>
<keyword evidence="5" id="KW-0430">Lectin</keyword>
<dbReference type="EMBL" id="FXBM01000001">
    <property type="protein sequence ID" value="SMH35561.1"/>
    <property type="molecule type" value="Genomic_DNA"/>
</dbReference>
<reference evidence="6" key="1">
    <citation type="submission" date="2017-04" db="EMBL/GenBank/DDBJ databases">
        <authorList>
            <person name="Varghese N."/>
            <person name="Submissions S."/>
        </authorList>
    </citation>
    <scope>NUCLEOTIDE SEQUENCE [LARGE SCALE GENOMIC DNA]</scope>
    <source>
        <strain evidence="6">VKM Ac-2121</strain>
    </source>
</reference>
<feature type="region of interest" description="Disordered" evidence="2">
    <location>
        <begin position="34"/>
        <end position="57"/>
    </location>
</feature>
<dbReference type="InterPro" id="IPR051343">
    <property type="entry name" value="G-type_lectin_kinases/EP1-like"/>
</dbReference>
<dbReference type="InterPro" id="IPR036426">
    <property type="entry name" value="Bulb-type_lectin_dom_sf"/>
</dbReference>
<feature type="signal peptide" evidence="3">
    <location>
        <begin position="1"/>
        <end position="32"/>
    </location>
</feature>
<protein>
    <submittedName>
        <fullName evidence="5">D-mannose binding lectin</fullName>
    </submittedName>
</protein>
<evidence type="ECO:0000256" key="2">
    <source>
        <dbReference type="SAM" id="MobiDB-lite"/>
    </source>
</evidence>
<dbReference type="SUPFAM" id="SSF51110">
    <property type="entry name" value="alpha-D-mannose-specific plant lectins"/>
    <property type="match status" value="3"/>
</dbReference>
<dbReference type="Gene3D" id="2.90.10.10">
    <property type="entry name" value="Bulb-type lectin domain"/>
    <property type="match status" value="6"/>
</dbReference>
<dbReference type="STRING" id="1891671.SAMN06295885_1141"/>
<evidence type="ECO:0000313" key="5">
    <source>
        <dbReference type="EMBL" id="SMH35561.1"/>
    </source>
</evidence>
<feature type="domain" description="Bulb-type lectin" evidence="4">
    <location>
        <begin position="299"/>
        <end position="418"/>
    </location>
</feature>
<dbReference type="AlphaFoldDB" id="A0A1X7ND27"/>
<dbReference type="PANTHER" id="PTHR47976:SF115">
    <property type="entry name" value="RECEPTOR-LIKE SERINE_THREONINE-PROTEIN KINASE"/>
    <property type="match status" value="1"/>
</dbReference>
<proteinExistence type="predicted"/>
<feature type="domain" description="Bulb-type lectin" evidence="4">
    <location>
        <begin position="71"/>
        <end position="179"/>
    </location>
</feature>
<dbReference type="OrthoDB" id="516973at2"/>